<reference evidence="2" key="1">
    <citation type="submission" date="2014-05" db="EMBL/GenBank/DDBJ databases">
        <authorList>
            <person name="Urmite Genomes"/>
        </authorList>
    </citation>
    <scope>NUCLEOTIDE SEQUENCE</scope>
    <source>
        <strain evidence="2">DSM 44074</strain>
    </source>
</reference>
<name>A0AAV2WE88_MYCNE</name>
<organism evidence="2 3">
    <name type="scientific">Mycolicibacterium neoaurum</name>
    <name type="common">Mycobacterium neoaurum</name>
    <dbReference type="NCBI Taxonomy" id="1795"/>
    <lineage>
        <taxon>Bacteria</taxon>
        <taxon>Bacillati</taxon>
        <taxon>Actinomycetota</taxon>
        <taxon>Actinomycetes</taxon>
        <taxon>Mycobacteriales</taxon>
        <taxon>Mycobacteriaceae</taxon>
        <taxon>Mycolicibacterium</taxon>
    </lineage>
</organism>
<dbReference type="EMBL" id="LK021337">
    <property type="protein sequence ID" value="CDQ42584.1"/>
    <property type="molecule type" value="Genomic_DNA"/>
</dbReference>
<dbReference type="AlphaFoldDB" id="A0AAV2WE88"/>
<proteinExistence type="predicted"/>
<dbReference type="Pfam" id="PF13026">
    <property type="entry name" value="DUF3887"/>
    <property type="match status" value="1"/>
</dbReference>
<accession>A0AAV2WE88</accession>
<feature type="domain" description="DUF3887" evidence="1">
    <location>
        <begin position="106"/>
        <end position="194"/>
    </location>
</feature>
<protein>
    <recommendedName>
        <fullName evidence="1">DUF3887 domain-containing protein</fullName>
    </recommendedName>
</protein>
<gene>
    <name evidence="2" type="ORF">BN1047_00439</name>
</gene>
<dbReference type="Gene3D" id="3.10.450.590">
    <property type="match status" value="1"/>
</dbReference>
<sequence length="204" mass="21796">MSDSPFAAAQVLHSRLGQLVAAPILSADQDPLATVSVAREVKEDAESLLAAAVHQARAAGHTWQQIGEVLGITRQAAFQRFGKPIDPRTGEAMTTTPLPQAAELALAIIDDLANARWADVSARFDETMRDRLTDAGLAEAWVHIVGLAGAYEGHGDVDMMRAGDFTTTNTPLQFEAGDYIARITFRDDQTVAGLFLLTPDVAAV</sequence>
<evidence type="ECO:0000313" key="3">
    <source>
        <dbReference type="Proteomes" id="UP000028864"/>
    </source>
</evidence>
<evidence type="ECO:0000259" key="1">
    <source>
        <dbReference type="Pfam" id="PF13026"/>
    </source>
</evidence>
<dbReference type="Proteomes" id="UP000028864">
    <property type="component" value="Unassembled WGS sequence"/>
</dbReference>
<evidence type="ECO:0000313" key="2">
    <source>
        <dbReference type="EMBL" id="CDQ42584.1"/>
    </source>
</evidence>
<dbReference type="InterPro" id="IPR024981">
    <property type="entry name" value="DUF3887"/>
</dbReference>
<reference evidence="2" key="2">
    <citation type="submission" date="2015-09" db="EMBL/GenBank/DDBJ databases">
        <title>Draft genome sequence of Mycobacterium neoaurum DSM 44074.</title>
        <authorList>
            <person name="Croce O."/>
            <person name="Robert C."/>
            <person name="Raoult D."/>
            <person name="Drancourt M."/>
        </authorList>
    </citation>
    <scope>NUCLEOTIDE SEQUENCE</scope>
    <source>
        <strain evidence="2">DSM 44074</strain>
    </source>
</reference>